<dbReference type="GO" id="GO:0003682">
    <property type="term" value="F:chromatin binding"/>
    <property type="evidence" value="ECO:0007669"/>
    <property type="project" value="TreeGrafter"/>
</dbReference>
<evidence type="ECO:0000313" key="3">
    <source>
        <dbReference type="EMBL" id="KAF6385454.1"/>
    </source>
</evidence>
<dbReference type="GO" id="GO:0005634">
    <property type="term" value="C:nucleus"/>
    <property type="evidence" value="ECO:0007669"/>
    <property type="project" value="TreeGrafter"/>
</dbReference>
<dbReference type="GO" id="GO:0042393">
    <property type="term" value="F:histone binding"/>
    <property type="evidence" value="ECO:0007669"/>
    <property type="project" value="TreeGrafter"/>
</dbReference>
<dbReference type="SMART" id="SM00454">
    <property type="entry name" value="SAM"/>
    <property type="match status" value="1"/>
</dbReference>
<dbReference type="PANTHER" id="PTHR12247">
    <property type="entry name" value="POLYCOMB GROUP PROTEIN"/>
    <property type="match status" value="1"/>
</dbReference>
<organism evidence="3 4">
    <name type="scientific">Rhinolophus ferrumequinum</name>
    <name type="common">Greater horseshoe bat</name>
    <dbReference type="NCBI Taxonomy" id="59479"/>
    <lineage>
        <taxon>Eukaryota</taxon>
        <taxon>Metazoa</taxon>
        <taxon>Chordata</taxon>
        <taxon>Craniata</taxon>
        <taxon>Vertebrata</taxon>
        <taxon>Euteleostomi</taxon>
        <taxon>Mammalia</taxon>
        <taxon>Eutheria</taxon>
        <taxon>Laurasiatheria</taxon>
        <taxon>Chiroptera</taxon>
        <taxon>Yinpterochiroptera</taxon>
        <taxon>Rhinolophoidea</taxon>
        <taxon>Rhinolophidae</taxon>
        <taxon>Rhinolophinae</taxon>
        <taxon>Rhinolophus</taxon>
    </lineage>
</organism>
<dbReference type="PANTHER" id="PTHR12247:SF89">
    <property type="entry name" value="STERILE ALPHA MOTIF DOMAIN-CONTAINING PROTEIN 7"/>
    <property type="match status" value="1"/>
</dbReference>
<evidence type="ECO:0000313" key="4">
    <source>
        <dbReference type="Proteomes" id="UP000585614"/>
    </source>
</evidence>
<feature type="compositionally biased region" description="Polar residues" evidence="1">
    <location>
        <begin position="204"/>
        <end position="217"/>
    </location>
</feature>
<dbReference type="Gene3D" id="1.10.150.50">
    <property type="entry name" value="Transcription Factor, Ets-1"/>
    <property type="match status" value="1"/>
</dbReference>
<gene>
    <name evidence="3" type="ORF">mRhiFer1_014836</name>
</gene>
<dbReference type="Pfam" id="PF00536">
    <property type="entry name" value="SAM_1"/>
    <property type="match status" value="1"/>
</dbReference>
<dbReference type="InterPro" id="IPR013761">
    <property type="entry name" value="SAM/pointed_sf"/>
</dbReference>
<dbReference type="EMBL" id="JACAGC010000002">
    <property type="protein sequence ID" value="KAF6385454.1"/>
    <property type="molecule type" value="Genomic_DNA"/>
</dbReference>
<dbReference type="PROSITE" id="PS50105">
    <property type="entry name" value="SAM_DOMAIN"/>
    <property type="match status" value="1"/>
</dbReference>
<dbReference type="GO" id="GO:0045892">
    <property type="term" value="P:negative regulation of DNA-templated transcription"/>
    <property type="evidence" value="ECO:0007669"/>
    <property type="project" value="TreeGrafter"/>
</dbReference>
<accession>A0A7J8AG94</accession>
<protein>
    <submittedName>
        <fullName evidence="3">Sterile alpha motif domain containing 7</fullName>
    </submittedName>
</protein>
<comment type="caution">
    <text evidence="3">The sequence shown here is derived from an EMBL/GenBank/DDBJ whole genome shotgun (WGS) entry which is preliminary data.</text>
</comment>
<dbReference type="OrthoDB" id="9943471at2759"/>
<dbReference type="Proteomes" id="UP000585614">
    <property type="component" value="Unassembled WGS sequence"/>
</dbReference>
<name>A0A7J8AG94_RHIFE</name>
<feature type="region of interest" description="Disordered" evidence="1">
    <location>
        <begin position="193"/>
        <end position="217"/>
    </location>
</feature>
<dbReference type="AlphaFoldDB" id="A0A7J8AG94"/>
<sequence>MINPTMAVNPLLTASGQQRIPLVPSPFEPPTVDRDLLPSTVAPTDPRQFCVPSQFGSSVLPNANMPNMLSNRVYSGWGILPPESIKAMARRNEMIQRQHTARMEMEMHAIYQQRRIEKVNPKGLAGLGIPFLYGSSISSGPAHCQRRTVLPAGDLHLQQRSLRNIQRNPMLVATSPRFLESWGQKCRRLRRGAGNQKVLDSDTESPQSQAEEKTLGQTQAIASEEDEYAKDPETEALNNQMSSETNEKPTTALANTCGELELTHQKPWGGVHGSPLEAKAWDSGKEMASEQAFAACGEKNAVYPPVPQPSLPGTHTLVTTGGNLSLDEDIQKWSVSDVHNFVSGLPGCSDYAQVFKDHAIDGETLPLLTEEHLRSTMGLKLGPALKIQSQVSQQVESMFYKKSFSLPTHTKQAFDQPADASPLLDFNSWGDTLDSPYSQDIIIPKGIERDSMRN</sequence>
<dbReference type="InterPro" id="IPR050548">
    <property type="entry name" value="PcG_chromatin_remod_factors"/>
</dbReference>
<proteinExistence type="predicted"/>
<dbReference type="InterPro" id="IPR001660">
    <property type="entry name" value="SAM"/>
</dbReference>
<feature type="domain" description="SAM" evidence="2">
    <location>
        <begin position="333"/>
        <end position="379"/>
    </location>
</feature>
<dbReference type="CDD" id="cd09579">
    <property type="entry name" value="SAM_Samd7_11"/>
    <property type="match status" value="1"/>
</dbReference>
<evidence type="ECO:0000259" key="2">
    <source>
        <dbReference type="PROSITE" id="PS50105"/>
    </source>
</evidence>
<reference evidence="3 4" key="1">
    <citation type="journal article" date="2020" name="Nature">
        <title>Six reference-quality genomes reveal evolution of bat adaptations.</title>
        <authorList>
            <person name="Jebb D."/>
            <person name="Huang Z."/>
            <person name="Pippel M."/>
            <person name="Hughes G.M."/>
            <person name="Lavrichenko K."/>
            <person name="Devanna P."/>
            <person name="Winkler S."/>
            <person name="Jermiin L.S."/>
            <person name="Skirmuntt E.C."/>
            <person name="Katzourakis A."/>
            <person name="Burkitt-Gray L."/>
            <person name="Ray D.A."/>
            <person name="Sullivan K.A.M."/>
            <person name="Roscito J.G."/>
            <person name="Kirilenko B.M."/>
            <person name="Davalos L.M."/>
            <person name="Corthals A.P."/>
            <person name="Power M.L."/>
            <person name="Jones G."/>
            <person name="Ransome R.D."/>
            <person name="Dechmann D.K.N."/>
            <person name="Locatelli A.G."/>
            <person name="Puechmaille S.J."/>
            <person name="Fedrigo O."/>
            <person name="Jarvis E.D."/>
            <person name="Hiller M."/>
            <person name="Vernes S.C."/>
            <person name="Myers E.W."/>
            <person name="Teeling E.C."/>
        </authorList>
    </citation>
    <scope>NUCLEOTIDE SEQUENCE [LARGE SCALE GENOMIC DNA]</scope>
    <source>
        <strain evidence="3">MRhiFer1</strain>
        <tissue evidence="3">Lung</tissue>
    </source>
</reference>
<evidence type="ECO:0000256" key="1">
    <source>
        <dbReference type="SAM" id="MobiDB-lite"/>
    </source>
</evidence>
<dbReference type="SUPFAM" id="SSF47769">
    <property type="entry name" value="SAM/Pointed domain"/>
    <property type="match status" value="1"/>
</dbReference>